<proteinExistence type="predicted"/>
<protein>
    <submittedName>
        <fullName evidence="5">Uncharacterized protein</fullName>
    </submittedName>
</protein>
<name>A0AA36IXT9_9DINO</name>
<feature type="region of interest" description="Disordered" evidence="4">
    <location>
        <begin position="20"/>
        <end position="40"/>
    </location>
</feature>
<dbReference type="EMBL" id="CAUJNA010003215">
    <property type="protein sequence ID" value="CAJ1395942.1"/>
    <property type="molecule type" value="Genomic_DNA"/>
</dbReference>
<dbReference type="Pfam" id="PF12796">
    <property type="entry name" value="Ank_2"/>
    <property type="match status" value="1"/>
</dbReference>
<feature type="repeat" description="ANK" evidence="3">
    <location>
        <begin position="518"/>
        <end position="550"/>
    </location>
</feature>
<dbReference type="Pfam" id="PF00023">
    <property type="entry name" value="Ank"/>
    <property type="match status" value="1"/>
</dbReference>
<reference evidence="5" key="1">
    <citation type="submission" date="2023-08" db="EMBL/GenBank/DDBJ databases">
        <authorList>
            <person name="Chen Y."/>
            <person name="Shah S."/>
            <person name="Dougan E. K."/>
            <person name="Thang M."/>
            <person name="Chan C."/>
        </authorList>
    </citation>
    <scope>NUCLEOTIDE SEQUENCE</scope>
</reference>
<dbReference type="PANTHER" id="PTHR24198">
    <property type="entry name" value="ANKYRIN REPEAT AND PROTEIN KINASE DOMAIN-CONTAINING PROTEIN"/>
    <property type="match status" value="1"/>
</dbReference>
<sequence>MGARASCIEPVSEPCLEELEHLPSSSSPDKDMHIPAFAGDTVSTSDSFRMELSPKEQCLETPLKKHEKIFRQGSQVSSVGSRQVSPSLGRSPSMALDVDAMRQVSALSSHFSDHRWAGALSRPSDFTRATVELAMDFPMWLVPARTLVELQAPLLPHDDMVESGRLVRWRENHPRKVVLISHQWAGKRHPDPHMDQIRVLQELLRGMAAGTVEVGKDMIAEAFGADLLMPSPEEQRQCMEWDIWYDFFGIPQVDDRGCVASIPELQAAVDSIPAYCDAADYVIILAPTIRHADSGAIMNYASWGTRGWCRAERTATALSPKEKPMLAVTDSNTIFASSAAEWIQNWPHDGNFTVEEDRATVRTLTKQLLELKCANLLQLGDVQRWRFYKALSSQVLQTNRQPWSKPGLAKKQQIRMGDLAFTHENECVVESFMVNYQLATFEQSRAELSPLMLACIEGNCSHVENLLNLKVDVNKMWQGSLPDVQLEGTHTALSISSAFSTPKVVRLLLQSRASLDGASASPLEMAALFGNHEVMPVLVEYGADVGRRNLRGDPALVCAMCSQNPKVVQTLLELRADPNEAGGFGQSALVMSAMQGLLKHAEYLLNGGADVNACATPATSPQARQAQLWVKSWQGKSASHSQASLALMSFATPIHMAALNGDLELLRLLLQHKADASKAAGREKVTPIEVAEAHGHSDVLLLLSGAAAVDYLAV</sequence>
<evidence type="ECO:0000256" key="2">
    <source>
        <dbReference type="ARBA" id="ARBA00023043"/>
    </source>
</evidence>
<gene>
    <name evidence="5" type="ORF">EVOR1521_LOCUS20252</name>
</gene>
<accession>A0AA36IXT9</accession>
<dbReference type="InterPro" id="IPR002110">
    <property type="entry name" value="Ankyrin_rpt"/>
</dbReference>
<dbReference type="SUPFAM" id="SSF48403">
    <property type="entry name" value="Ankyrin repeat"/>
    <property type="match status" value="1"/>
</dbReference>
<feature type="repeat" description="ANK" evidence="3">
    <location>
        <begin position="649"/>
        <end position="681"/>
    </location>
</feature>
<evidence type="ECO:0000256" key="3">
    <source>
        <dbReference type="PROSITE-ProRule" id="PRU00023"/>
    </source>
</evidence>
<dbReference type="PANTHER" id="PTHR24198:SF165">
    <property type="entry name" value="ANKYRIN REPEAT-CONTAINING PROTEIN-RELATED"/>
    <property type="match status" value="1"/>
</dbReference>
<dbReference type="PROSITE" id="PS50088">
    <property type="entry name" value="ANK_REPEAT"/>
    <property type="match status" value="3"/>
</dbReference>
<keyword evidence="2 3" id="KW-0040">ANK repeat</keyword>
<feature type="compositionally biased region" description="Low complexity" evidence="4">
    <location>
        <begin position="71"/>
        <end position="85"/>
    </location>
</feature>
<dbReference type="PROSITE" id="PS50297">
    <property type="entry name" value="ANK_REP_REGION"/>
    <property type="match status" value="2"/>
</dbReference>
<organism evidence="5 6">
    <name type="scientific">Effrenium voratum</name>
    <dbReference type="NCBI Taxonomy" id="2562239"/>
    <lineage>
        <taxon>Eukaryota</taxon>
        <taxon>Sar</taxon>
        <taxon>Alveolata</taxon>
        <taxon>Dinophyceae</taxon>
        <taxon>Suessiales</taxon>
        <taxon>Symbiodiniaceae</taxon>
        <taxon>Effrenium</taxon>
    </lineage>
</organism>
<dbReference type="InterPro" id="IPR036770">
    <property type="entry name" value="Ankyrin_rpt-contain_sf"/>
</dbReference>
<dbReference type="Proteomes" id="UP001178507">
    <property type="component" value="Unassembled WGS sequence"/>
</dbReference>
<evidence type="ECO:0000256" key="1">
    <source>
        <dbReference type="ARBA" id="ARBA00022737"/>
    </source>
</evidence>
<feature type="region of interest" description="Disordered" evidence="4">
    <location>
        <begin position="70"/>
        <end position="91"/>
    </location>
</feature>
<evidence type="ECO:0000313" key="5">
    <source>
        <dbReference type="EMBL" id="CAJ1395942.1"/>
    </source>
</evidence>
<evidence type="ECO:0000313" key="6">
    <source>
        <dbReference type="Proteomes" id="UP001178507"/>
    </source>
</evidence>
<keyword evidence="1" id="KW-0677">Repeat</keyword>
<feature type="repeat" description="ANK" evidence="3">
    <location>
        <begin position="584"/>
        <end position="616"/>
    </location>
</feature>
<comment type="caution">
    <text evidence="5">The sequence shown here is derived from an EMBL/GenBank/DDBJ whole genome shotgun (WGS) entry which is preliminary data.</text>
</comment>
<keyword evidence="6" id="KW-1185">Reference proteome</keyword>
<dbReference type="SMART" id="SM00248">
    <property type="entry name" value="ANK"/>
    <property type="match status" value="7"/>
</dbReference>
<evidence type="ECO:0000256" key="4">
    <source>
        <dbReference type="SAM" id="MobiDB-lite"/>
    </source>
</evidence>
<dbReference type="Gene3D" id="1.25.40.20">
    <property type="entry name" value="Ankyrin repeat-containing domain"/>
    <property type="match status" value="2"/>
</dbReference>
<dbReference type="AlphaFoldDB" id="A0AA36IXT9"/>